<keyword evidence="2" id="KW-1185">Reference proteome</keyword>
<accession>A0AAN9MX12</accession>
<organism evidence="1 2">
    <name type="scientific">Canavalia gladiata</name>
    <name type="common">Sword bean</name>
    <name type="synonym">Dolichos gladiatus</name>
    <dbReference type="NCBI Taxonomy" id="3824"/>
    <lineage>
        <taxon>Eukaryota</taxon>
        <taxon>Viridiplantae</taxon>
        <taxon>Streptophyta</taxon>
        <taxon>Embryophyta</taxon>
        <taxon>Tracheophyta</taxon>
        <taxon>Spermatophyta</taxon>
        <taxon>Magnoliopsida</taxon>
        <taxon>eudicotyledons</taxon>
        <taxon>Gunneridae</taxon>
        <taxon>Pentapetalae</taxon>
        <taxon>rosids</taxon>
        <taxon>fabids</taxon>
        <taxon>Fabales</taxon>
        <taxon>Fabaceae</taxon>
        <taxon>Papilionoideae</taxon>
        <taxon>50 kb inversion clade</taxon>
        <taxon>NPAAA clade</taxon>
        <taxon>indigoferoid/millettioid clade</taxon>
        <taxon>Phaseoleae</taxon>
        <taxon>Canavalia</taxon>
    </lineage>
</organism>
<proteinExistence type="predicted"/>
<comment type="caution">
    <text evidence="1">The sequence shown here is derived from an EMBL/GenBank/DDBJ whole genome shotgun (WGS) entry which is preliminary data.</text>
</comment>
<evidence type="ECO:0000313" key="2">
    <source>
        <dbReference type="Proteomes" id="UP001367508"/>
    </source>
</evidence>
<name>A0AAN9MX12_CANGL</name>
<evidence type="ECO:0000313" key="1">
    <source>
        <dbReference type="EMBL" id="KAK7362146.1"/>
    </source>
</evidence>
<protein>
    <submittedName>
        <fullName evidence="1">Uncharacterized protein</fullName>
    </submittedName>
</protein>
<gene>
    <name evidence="1" type="ORF">VNO77_04249</name>
</gene>
<dbReference type="EMBL" id="JAYMYQ010000001">
    <property type="protein sequence ID" value="KAK7362146.1"/>
    <property type="molecule type" value="Genomic_DNA"/>
</dbReference>
<dbReference type="AlphaFoldDB" id="A0AAN9MX12"/>
<sequence>MGSPAMRALMSSPQNIKWWSASARVSAQHHYLQPLVECILHSADHVHCEGLGSKLAYVLARILCHVGFHDPVAHHFMDVLVNGKVATLSLSLLDPKKELLLLEPRYAVLGEEKTTLKALPLFLFLDPRSSLSDFNL</sequence>
<dbReference type="Proteomes" id="UP001367508">
    <property type="component" value="Unassembled WGS sequence"/>
</dbReference>
<reference evidence="1 2" key="1">
    <citation type="submission" date="2024-01" db="EMBL/GenBank/DDBJ databases">
        <title>The genomes of 5 underutilized Papilionoideae crops provide insights into root nodulation and disease resistanc.</title>
        <authorList>
            <person name="Jiang F."/>
        </authorList>
    </citation>
    <scope>NUCLEOTIDE SEQUENCE [LARGE SCALE GENOMIC DNA]</scope>
    <source>
        <strain evidence="1">LVBAO_FW01</strain>
        <tissue evidence="1">Leaves</tissue>
    </source>
</reference>